<dbReference type="InterPro" id="IPR015421">
    <property type="entry name" value="PyrdxlP-dep_Trfase_major"/>
</dbReference>
<dbReference type="CDD" id="cd00609">
    <property type="entry name" value="AAT_like"/>
    <property type="match status" value="1"/>
</dbReference>
<evidence type="ECO:0000313" key="8">
    <source>
        <dbReference type="EMBL" id="NHR05134.1"/>
    </source>
</evidence>
<dbReference type="InterPro" id="IPR000524">
    <property type="entry name" value="Tscrpt_reg_HTH_GntR"/>
</dbReference>
<evidence type="ECO:0000259" key="7">
    <source>
        <dbReference type="PROSITE" id="PS50949"/>
    </source>
</evidence>
<evidence type="ECO:0000256" key="5">
    <source>
        <dbReference type="ARBA" id="ARBA00023125"/>
    </source>
</evidence>
<keyword evidence="3" id="KW-0663">Pyridoxal phosphate</keyword>
<dbReference type="SUPFAM" id="SSF53383">
    <property type="entry name" value="PLP-dependent transferases"/>
    <property type="match status" value="1"/>
</dbReference>
<evidence type="ECO:0000256" key="6">
    <source>
        <dbReference type="ARBA" id="ARBA00023163"/>
    </source>
</evidence>
<sequence>MTANVRIDSATAIDFQTKPLSGSRHASVAASPLLIPLSARGSADVSAGLAAPELSSQDDALPLYRQVYQRFIQAISQGSLTPGQRVPSIRALAGELQVSRNTVELAYELLIGEGYLEARGQAGTVVSPRLAEVRMQQPRPPDAPAPRPASLSLFDSASDWQPLPYQLGLPALDLFPRKLWASLNTRQLRLQNRFLSYPQPAGYGPLREAIAAYLHLSRGLDCSPQQVFITAGYRGALNLIGRTLLRPLDQVWIEDPCFPPSRHLMAEMGAELVPVPVDRDGMQVAAAKERAPHARFALVTPAHQSPLGVSLSLVRRLELLAWAEHNNAFIIEDDYDSEYRYDGRPQPALASLGANDNVLYVGSFSKVLSPALRLAYLVVPKPLLTRFNAACHTWHDGCPLLNQGVVVDFMQEGHFIRHLRKMRSAYAQRRELVIASLRQAFGERMSFDVPACGLHLLARLDRAEDDIALAQRAKRERFGIAALSARALEADCGKGLLFGFANVATPEQAAQQARNLRLCLEGRSLPPGG</sequence>
<dbReference type="InterPro" id="IPR036390">
    <property type="entry name" value="WH_DNA-bd_sf"/>
</dbReference>
<keyword evidence="6" id="KW-0804">Transcription</keyword>
<dbReference type="InterPro" id="IPR004839">
    <property type="entry name" value="Aminotransferase_I/II_large"/>
</dbReference>
<dbReference type="SUPFAM" id="SSF46785">
    <property type="entry name" value="Winged helix' DNA-binding domain"/>
    <property type="match status" value="1"/>
</dbReference>
<keyword evidence="5" id="KW-0238">DNA-binding</keyword>
<dbReference type="EMBL" id="JAAOMA010000008">
    <property type="protein sequence ID" value="NHR05134.1"/>
    <property type="molecule type" value="Genomic_DNA"/>
</dbReference>
<keyword evidence="8" id="KW-0032">Aminotransferase</keyword>
<keyword evidence="9" id="KW-1185">Reference proteome</keyword>
<evidence type="ECO:0000256" key="4">
    <source>
        <dbReference type="ARBA" id="ARBA00023015"/>
    </source>
</evidence>
<proteinExistence type="inferred from homology"/>
<dbReference type="Gene3D" id="3.40.640.10">
    <property type="entry name" value="Type I PLP-dependent aspartate aminotransferase-like (Major domain)"/>
    <property type="match status" value="1"/>
</dbReference>
<keyword evidence="8" id="KW-0808">Transferase</keyword>
<dbReference type="InterPro" id="IPR051446">
    <property type="entry name" value="HTH_trans_reg/aminotransferase"/>
</dbReference>
<comment type="similarity">
    <text evidence="1">In the C-terminal section; belongs to the class-I pyridoxal-phosphate-dependent aminotransferase family.</text>
</comment>
<organism evidence="8 9">
    <name type="scientific">Chromobacterium fluminis</name>
    <dbReference type="NCBI Taxonomy" id="3044269"/>
    <lineage>
        <taxon>Bacteria</taxon>
        <taxon>Pseudomonadati</taxon>
        <taxon>Pseudomonadota</taxon>
        <taxon>Betaproteobacteria</taxon>
        <taxon>Neisseriales</taxon>
        <taxon>Chromobacteriaceae</taxon>
        <taxon>Chromobacterium</taxon>
    </lineage>
</organism>
<evidence type="ECO:0000256" key="1">
    <source>
        <dbReference type="ARBA" id="ARBA00005384"/>
    </source>
</evidence>
<dbReference type="SMART" id="SM00345">
    <property type="entry name" value="HTH_GNTR"/>
    <property type="match status" value="1"/>
</dbReference>
<dbReference type="GO" id="GO:0008483">
    <property type="term" value="F:transaminase activity"/>
    <property type="evidence" value="ECO:0007669"/>
    <property type="project" value="UniProtKB-KW"/>
</dbReference>
<dbReference type="PANTHER" id="PTHR46577:SF1">
    <property type="entry name" value="HTH-TYPE TRANSCRIPTIONAL REGULATORY PROTEIN GABR"/>
    <property type="match status" value="1"/>
</dbReference>
<gene>
    <name evidence="8" type="ORF">HA052_07970</name>
</gene>
<dbReference type="PANTHER" id="PTHR46577">
    <property type="entry name" value="HTH-TYPE TRANSCRIPTIONAL REGULATORY PROTEIN GABR"/>
    <property type="match status" value="1"/>
</dbReference>
<dbReference type="InterPro" id="IPR036388">
    <property type="entry name" value="WH-like_DNA-bd_sf"/>
</dbReference>
<dbReference type="PROSITE" id="PS50949">
    <property type="entry name" value="HTH_GNTR"/>
    <property type="match status" value="1"/>
</dbReference>
<evidence type="ECO:0000256" key="2">
    <source>
        <dbReference type="ARBA" id="ARBA00021531"/>
    </source>
</evidence>
<dbReference type="InterPro" id="IPR015424">
    <property type="entry name" value="PyrdxlP-dep_Trfase"/>
</dbReference>
<evidence type="ECO:0000313" key="9">
    <source>
        <dbReference type="Proteomes" id="UP001515641"/>
    </source>
</evidence>
<accession>A0ABX0L057</accession>
<dbReference type="Gene3D" id="1.10.10.10">
    <property type="entry name" value="Winged helix-like DNA-binding domain superfamily/Winged helix DNA-binding domain"/>
    <property type="match status" value="1"/>
</dbReference>
<protein>
    <recommendedName>
        <fullName evidence="2">Putative 8-amino-7-oxononanoate synthase</fullName>
    </recommendedName>
</protein>
<dbReference type="Pfam" id="PF00392">
    <property type="entry name" value="GntR"/>
    <property type="match status" value="1"/>
</dbReference>
<dbReference type="Proteomes" id="UP001515641">
    <property type="component" value="Unassembled WGS sequence"/>
</dbReference>
<name>A0ABX0L057_9NEIS</name>
<dbReference type="Pfam" id="PF00155">
    <property type="entry name" value="Aminotran_1_2"/>
    <property type="match status" value="1"/>
</dbReference>
<feature type="domain" description="HTH gntR-type" evidence="7">
    <location>
        <begin position="61"/>
        <end position="129"/>
    </location>
</feature>
<reference evidence="8 9" key="1">
    <citation type="submission" date="2020-03" db="EMBL/GenBank/DDBJ databases">
        <title>Draft genome sequence of environmentally isolated cultures.</title>
        <authorList>
            <person name="Wilson H.S."/>
            <person name="De Leon M.E."/>
        </authorList>
    </citation>
    <scope>NUCLEOTIDE SEQUENCE [LARGE SCALE GENOMIC DNA]</scope>
    <source>
        <strain evidence="8 9">HSC-31F16</strain>
    </source>
</reference>
<keyword evidence="4" id="KW-0805">Transcription regulation</keyword>
<comment type="caution">
    <text evidence="8">The sequence shown here is derived from an EMBL/GenBank/DDBJ whole genome shotgun (WGS) entry which is preliminary data.</text>
</comment>
<evidence type="ECO:0000256" key="3">
    <source>
        <dbReference type="ARBA" id="ARBA00022898"/>
    </source>
</evidence>
<dbReference type="CDD" id="cd07377">
    <property type="entry name" value="WHTH_GntR"/>
    <property type="match status" value="1"/>
</dbReference>